<dbReference type="SUPFAM" id="SSF56925">
    <property type="entry name" value="OMPA-like"/>
    <property type="match status" value="1"/>
</dbReference>
<evidence type="ECO:0000313" key="3">
    <source>
        <dbReference type="Proteomes" id="UP000001822"/>
    </source>
</evidence>
<feature type="domain" description="Outer membrane protein beta-barrel" evidence="1">
    <location>
        <begin position="8"/>
        <end position="177"/>
    </location>
</feature>
<dbReference type="InterPro" id="IPR025665">
    <property type="entry name" value="Beta-barrel_OMP_2"/>
</dbReference>
<dbReference type="Gene3D" id="2.40.160.20">
    <property type="match status" value="1"/>
</dbReference>
<gene>
    <name evidence="2" type="ordered locus">CHU_2056</name>
</gene>
<evidence type="ECO:0000259" key="1">
    <source>
        <dbReference type="Pfam" id="PF13568"/>
    </source>
</evidence>
<dbReference type="Proteomes" id="UP000001822">
    <property type="component" value="Chromosome"/>
</dbReference>
<dbReference type="InterPro" id="IPR011250">
    <property type="entry name" value="OMP/PagP_B-barrel"/>
</dbReference>
<evidence type="ECO:0000313" key="2">
    <source>
        <dbReference type="EMBL" id="ABG59319.1"/>
    </source>
</evidence>
<name>A0A6N4SSI4_CYTH3</name>
<protein>
    <recommendedName>
        <fullName evidence="1">Outer membrane protein beta-barrel domain-containing protein</fullName>
    </recommendedName>
</protein>
<reference evidence="2 3" key="1">
    <citation type="journal article" date="2007" name="Appl. Environ. Microbiol.">
        <title>Genome sequence of the cellulolytic gliding bacterium Cytophaga hutchinsonii.</title>
        <authorList>
            <person name="Xie G."/>
            <person name="Bruce D.C."/>
            <person name="Challacombe J.F."/>
            <person name="Chertkov O."/>
            <person name="Detter J.C."/>
            <person name="Gilna P."/>
            <person name="Han C.S."/>
            <person name="Lucas S."/>
            <person name="Misra M."/>
            <person name="Myers G.L."/>
            <person name="Richardson P."/>
            <person name="Tapia R."/>
            <person name="Thayer N."/>
            <person name="Thompson L.S."/>
            <person name="Brettin T.S."/>
            <person name="Henrissat B."/>
            <person name="Wilson D.B."/>
            <person name="McBride M.J."/>
        </authorList>
    </citation>
    <scope>NUCLEOTIDE SEQUENCE [LARGE SCALE GENOMIC DNA]</scope>
    <source>
        <strain evidence="3">ATCC 33406 / DSM 1761 / CIP 103989 / NBRC 15051 / NCIMB 9469 / D465</strain>
    </source>
</reference>
<organism evidence="2 3">
    <name type="scientific">Cytophaga hutchinsonii (strain ATCC 33406 / DSM 1761 / CIP 103989 / NBRC 15051 / NCIMB 9469 / D465)</name>
    <dbReference type="NCBI Taxonomy" id="269798"/>
    <lineage>
        <taxon>Bacteria</taxon>
        <taxon>Pseudomonadati</taxon>
        <taxon>Bacteroidota</taxon>
        <taxon>Cytophagia</taxon>
        <taxon>Cytophagales</taxon>
        <taxon>Cytophagaceae</taxon>
        <taxon>Cytophaga</taxon>
    </lineage>
</organism>
<sequence length="203" mass="21924">MSVLAVQAQRTSIGITAGTGTAWLSDTDRDVVFNPVWNAGATLVYSSETHWGFGADIKYSREGVKFTYAGTGNYNGQTMTTRVGSDFIRIPLRAIYFFNKNENAFRPNVSLGPSFGILTGGEIKTYDGDKNVIGTSKVSDSFRDVDFGLQGTAGASIMLSDGLWFSADIVYYQGLNKQNKNGTNTMLNSNVGINLGLRIGVGR</sequence>
<dbReference type="EMBL" id="CP000383">
    <property type="protein sequence ID" value="ABG59319.1"/>
    <property type="molecule type" value="Genomic_DNA"/>
</dbReference>
<accession>A0A6N4SSI4</accession>
<dbReference type="AlphaFoldDB" id="A0A6N4SSI4"/>
<proteinExistence type="predicted"/>
<keyword evidence="3" id="KW-1185">Reference proteome</keyword>
<dbReference type="Pfam" id="PF13568">
    <property type="entry name" value="OMP_b-brl_2"/>
    <property type="match status" value="1"/>
</dbReference>
<dbReference type="KEGG" id="chu:CHU_2056"/>